<gene>
    <name evidence="1" type="ORF">PTE_01093</name>
</gene>
<keyword evidence="2" id="KW-1185">Reference proteome</keyword>
<dbReference type="EMBL" id="AYSJ01000004">
    <property type="protein sequence ID" value="ETS32466.1"/>
    <property type="molecule type" value="Genomic_DNA"/>
</dbReference>
<evidence type="ECO:0000313" key="2">
    <source>
        <dbReference type="Proteomes" id="UP000018957"/>
    </source>
</evidence>
<dbReference type="Proteomes" id="UP000018957">
    <property type="component" value="Unassembled WGS sequence"/>
</dbReference>
<organism evidence="1 2">
    <name type="scientific">Photorhabdus khanii NC19</name>
    <dbReference type="NCBI Taxonomy" id="1004151"/>
    <lineage>
        <taxon>Bacteria</taxon>
        <taxon>Pseudomonadati</taxon>
        <taxon>Pseudomonadota</taxon>
        <taxon>Gammaproteobacteria</taxon>
        <taxon>Enterobacterales</taxon>
        <taxon>Morganellaceae</taxon>
        <taxon>Photorhabdus</taxon>
    </lineage>
</organism>
<evidence type="ECO:0000313" key="1">
    <source>
        <dbReference type="EMBL" id="ETS32466.1"/>
    </source>
</evidence>
<name>W3V950_9GAMM</name>
<accession>W3V950</accession>
<comment type="caution">
    <text evidence="1">The sequence shown here is derived from an EMBL/GenBank/DDBJ whole genome shotgun (WGS) entry which is preliminary data.</text>
</comment>
<proteinExistence type="predicted"/>
<sequence length="88" mass="10194">MELHNKDNTISSEIIIAQKLLKNSNDLFPLTSLLLHTIDIHYIIITARYLPCREDDINDGNLQYLLSPICILQTKSYQNFICWTHGYG</sequence>
<dbReference type="AlphaFoldDB" id="W3V950"/>
<reference evidence="1 2" key="1">
    <citation type="submission" date="2013-11" db="EMBL/GenBank/DDBJ databases">
        <title>Elucidation of the Photorhabdus temperata genome and generation of transposon mutant library to identify motility mutants.</title>
        <authorList>
            <person name="Hurst S.G.IV."/>
            <person name="Micheals B."/>
            <person name="Abebe-Akele F."/>
            <person name="Rowedder H."/>
            <person name="Bullock H."/>
            <person name="Jackobeck R."/>
            <person name="Janicki E."/>
            <person name="Tisa L.S."/>
        </authorList>
    </citation>
    <scope>NUCLEOTIDE SEQUENCE [LARGE SCALE GENOMIC DNA]</scope>
    <source>
        <strain evidence="1 2">NC19</strain>
    </source>
</reference>
<protein>
    <submittedName>
        <fullName evidence="1">Uncharacterized protein</fullName>
    </submittedName>
</protein>